<keyword evidence="12" id="KW-0472">Membrane</keyword>
<keyword evidence="8 14" id="KW-0863">Zinc-finger</keyword>
<evidence type="ECO:0000256" key="3">
    <source>
        <dbReference type="ARBA" id="ARBA00004906"/>
    </source>
</evidence>
<accession>A0ABQ8H8A8</accession>
<comment type="caution">
    <text evidence="17">The sequence shown here is derived from an EMBL/GenBank/DDBJ whole genome shotgun (WGS) entry which is preliminary data.</text>
</comment>
<organism evidence="17 18">
    <name type="scientific">Xanthoceras sorbifolium</name>
    <dbReference type="NCBI Taxonomy" id="99658"/>
    <lineage>
        <taxon>Eukaryota</taxon>
        <taxon>Viridiplantae</taxon>
        <taxon>Streptophyta</taxon>
        <taxon>Embryophyta</taxon>
        <taxon>Tracheophyta</taxon>
        <taxon>Spermatophyta</taxon>
        <taxon>Magnoliopsida</taxon>
        <taxon>eudicotyledons</taxon>
        <taxon>Gunneridae</taxon>
        <taxon>Pentapetalae</taxon>
        <taxon>rosids</taxon>
        <taxon>malvids</taxon>
        <taxon>Sapindales</taxon>
        <taxon>Sapindaceae</taxon>
        <taxon>Xanthoceroideae</taxon>
        <taxon>Xanthoceras</taxon>
    </lineage>
</organism>
<evidence type="ECO:0000256" key="2">
    <source>
        <dbReference type="ARBA" id="ARBA00004167"/>
    </source>
</evidence>
<dbReference type="EMBL" id="JAFEMO010000013">
    <property type="protein sequence ID" value="KAH7550136.1"/>
    <property type="molecule type" value="Genomic_DNA"/>
</dbReference>
<comment type="pathway">
    <text evidence="3">Protein modification; protein ubiquitination.</text>
</comment>
<evidence type="ECO:0000256" key="9">
    <source>
        <dbReference type="ARBA" id="ARBA00022786"/>
    </source>
</evidence>
<dbReference type="Pfam" id="PF13639">
    <property type="entry name" value="zf-RING_2"/>
    <property type="match status" value="1"/>
</dbReference>
<feature type="region of interest" description="Disordered" evidence="15">
    <location>
        <begin position="115"/>
        <end position="140"/>
    </location>
</feature>
<keyword evidence="5" id="KW-0808">Transferase</keyword>
<protein>
    <recommendedName>
        <fullName evidence="4">RING-type E3 ubiquitin transferase</fullName>
        <ecNumber evidence="4">2.3.2.27</ecNumber>
    </recommendedName>
</protein>
<keyword evidence="11" id="KW-1133">Transmembrane helix</keyword>
<dbReference type="InterPro" id="IPR013083">
    <property type="entry name" value="Znf_RING/FYVE/PHD"/>
</dbReference>
<evidence type="ECO:0000256" key="13">
    <source>
        <dbReference type="ARBA" id="ARBA00024209"/>
    </source>
</evidence>
<gene>
    <name evidence="17" type="ORF">JRO89_XS13G0140900</name>
</gene>
<dbReference type="PANTHER" id="PTHR46279:SF31">
    <property type="entry name" value="RING-H2 FINGER PROTEIN ATL20-LIKE ISOFORM X1"/>
    <property type="match status" value="1"/>
</dbReference>
<comment type="catalytic activity">
    <reaction evidence="1">
        <text>S-ubiquitinyl-[E2 ubiquitin-conjugating enzyme]-L-cysteine + [acceptor protein]-L-lysine = [E2 ubiquitin-conjugating enzyme]-L-cysteine + N(6)-ubiquitinyl-[acceptor protein]-L-lysine.</text>
        <dbReference type="EC" id="2.3.2.27"/>
    </reaction>
</comment>
<keyword evidence="9" id="KW-0833">Ubl conjugation pathway</keyword>
<comment type="similarity">
    <text evidence="13">Belongs to the RING-type zinc finger family. ATL subfamily.</text>
</comment>
<dbReference type="EC" id="2.3.2.27" evidence="4"/>
<keyword evidence="6" id="KW-0812">Transmembrane</keyword>
<comment type="subcellular location">
    <subcellularLocation>
        <location evidence="2">Membrane</location>
        <topology evidence="2">Single-pass membrane protein</topology>
    </subcellularLocation>
</comment>
<proteinExistence type="inferred from homology"/>
<evidence type="ECO:0000256" key="5">
    <source>
        <dbReference type="ARBA" id="ARBA00022679"/>
    </source>
</evidence>
<keyword evidence="10" id="KW-0862">Zinc</keyword>
<evidence type="ECO:0000313" key="17">
    <source>
        <dbReference type="EMBL" id="KAH7550136.1"/>
    </source>
</evidence>
<evidence type="ECO:0000256" key="12">
    <source>
        <dbReference type="ARBA" id="ARBA00023136"/>
    </source>
</evidence>
<dbReference type="SMART" id="SM00184">
    <property type="entry name" value="RING"/>
    <property type="match status" value="1"/>
</dbReference>
<evidence type="ECO:0000256" key="4">
    <source>
        <dbReference type="ARBA" id="ARBA00012483"/>
    </source>
</evidence>
<feature type="compositionally biased region" description="Low complexity" evidence="15">
    <location>
        <begin position="117"/>
        <end position="140"/>
    </location>
</feature>
<dbReference type="Gene3D" id="3.30.40.10">
    <property type="entry name" value="Zinc/RING finger domain, C3HC4 (zinc finger)"/>
    <property type="match status" value="1"/>
</dbReference>
<dbReference type="Proteomes" id="UP000827721">
    <property type="component" value="Unassembled WGS sequence"/>
</dbReference>
<reference evidence="17 18" key="1">
    <citation type="submission" date="2021-02" db="EMBL/GenBank/DDBJ databases">
        <title>Plant Genome Project.</title>
        <authorList>
            <person name="Zhang R.-G."/>
        </authorList>
    </citation>
    <scope>NUCLEOTIDE SEQUENCE [LARGE SCALE GENOMIC DNA]</scope>
    <source>
        <tissue evidence="17">Leaves</tissue>
    </source>
</reference>
<name>A0ABQ8H8A8_9ROSI</name>
<dbReference type="PANTHER" id="PTHR46279">
    <property type="entry name" value="RING/U-BOX SUPERFAMILY PROTEIN"/>
    <property type="match status" value="1"/>
</dbReference>
<feature type="domain" description="RING-type" evidence="16">
    <location>
        <begin position="70"/>
        <end position="112"/>
    </location>
</feature>
<evidence type="ECO:0000313" key="18">
    <source>
        <dbReference type="Proteomes" id="UP000827721"/>
    </source>
</evidence>
<evidence type="ECO:0000256" key="10">
    <source>
        <dbReference type="ARBA" id="ARBA00022833"/>
    </source>
</evidence>
<evidence type="ECO:0000256" key="1">
    <source>
        <dbReference type="ARBA" id="ARBA00000900"/>
    </source>
</evidence>
<keyword evidence="18" id="KW-1185">Reference proteome</keyword>
<dbReference type="InterPro" id="IPR046948">
    <property type="entry name" value="ATL20-22-like"/>
</dbReference>
<evidence type="ECO:0000256" key="7">
    <source>
        <dbReference type="ARBA" id="ARBA00022723"/>
    </source>
</evidence>
<evidence type="ECO:0000256" key="15">
    <source>
        <dbReference type="SAM" id="MobiDB-lite"/>
    </source>
</evidence>
<evidence type="ECO:0000256" key="6">
    <source>
        <dbReference type="ARBA" id="ARBA00022692"/>
    </source>
</evidence>
<keyword evidence="7" id="KW-0479">Metal-binding</keyword>
<evidence type="ECO:0000256" key="8">
    <source>
        <dbReference type="ARBA" id="ARBA00022771"/>
    </source>
</evidence>
<dbReference type="SUPFAM" id="SSF57850">
    <property type="entry name" value="RING/U-box"/>
    <property type="match status" value="1"/>
</dbReference>
<evidence type="ECO:0000256" key="14">
    <source>
        <dbReference type="PROSITE-ProRule" id="PRU00175"/>
    </source>
</evidence>
<dbReference type="InterPro" id="IPR001841">
    <property type="entry name" value="Znf_RING"/>
</dbReference>
<dbReference type="CDD" id="cd16461">
    <property type="entry name" value="RING-H2_EL5-like"/>
    <property type="match status" value="1"/>
</dbReference>
<dbReference type="PROSITE" id="PS50089">
    <property type="entry name" value="ZF_RING_2"/>
    <property type="match status" value="1"/>
</dbReference>
<sequence length="140" mass="15149">MIGLGCYFCSRVRAAGQRRRLINATELSTSSIPPPRSIIVSGLDGPTIESYPKTLLGESKRLPKANDNTCSICLGEYQAKETLRTIPECNHYFHADCIDEWLKMKASCPVCRNSPDSSALGTTSSSTTSSLRPSTSSSSL</sequence>
<evidence type="ECO:0000259" key="16">
    <source>
        <dbReference type="PROSITE" id="PS50089"/>
    </source>
</evidence>
<evidence type="ECO:0000256" key="11">
    <source>
        <dbReference type="ARBA" id="ARBA00022989"/>
    </source>
</evidence>